<dbReference type="InterPro" id="IPR036318">
    <property type="entry name" value="FAD-bd_PCMH-like_sf"/>
</dbReference>
<dbReference type="Proteomes" id="UP000612899">
    <property type="component" value="Unassembled WGS sequence"/>
</dbReference>
<dbReference type="Pfam" id="PF00571">
    <property type="entry name" value="CBS"/>
    <property type="match status" value="2"/>
</dbReference>
<evidence type="ECO:0000313" key="6">
    <source>
        <dbReference type="Proteomes" id="UP000612899"/>
    </source>
</evidence>
<dbReference type="SMART" id="SM00116">
    <property type="entry name" value="CBS"/>
    <property type="match status" value="2"/>
</dbReference>
<dbReference type="InterPro" id="IPR051676">
    <property type="entry name" value="UPF0053_domain"/>
</dbReference>
<dbReference type="Gene3D" id="3.10.580.10">
    <property type="entry name" value="CBS-domain"/>
    <property type="match status" value="1"/>
</dbReference>
<gene>
    <name evidence="5" type="ORF">Rhe02_71440</name>
</gene>
<accession>A0A8J3QFI4</accession>
<dbReference type="Gene3D" id="3.30.465.10">
    <property type="match status" value="1"/>
</dbReference>
<reference evidence="5" key="1">
    <citation type="submission" date="2021-01" db="EMBL/GenBank/DDBJ databases">
        <title>Whole genome shotgun sequence of Rhizocola hellebori NBRC 109834.</title>
        <authorList>
            <person name="Komaki H."/>
            <person name="Tamura T."/>
        </authorList>
    </citation>
    <scope>NUCLEOTIDE SEQUENCE</scope>
    <source>
        <strain evidence="5">NBRC 109834</strain>
    </source>
</reference>
<evidence type="ECO:0000256" key="1">
    <source>
        <dbReference type="ARBA" id="ARBA00022737"/>
    </source>
</evidence>
<dbReference type="PANTHER" id="PTHR43099:SF5">
    <property type="entry name" value="HLYC_CORC FAMILY TRANSPORTER"/>
    <property type="match status" value="1"/>
</dbReference>
<dbReference type="FunFam" id="3.10.580.10:FF:000002">
    <property type="entry name" value="Magnesium/cobalt efflux protein CorC"/>
    <property type="match status" value="1"/>
</dbReference>
<dbReference type="InterPro" id="IPR005170">
    <property type="entry name" value="Transptr-assoc_dom"/>
</dbReference>
<dbReference type="SMART" id="SM01091">
    <property type="entry name" value="CorC_HlyC"/>
    <property type="match status" value="1"/>
</dbReference>
<dbReference type="InterPro" id="IPR046342">
    <property type="entry name" value="CBS_dom_sf"/>
</dbReference>
<evidence type="ECO:0000256" key="3">
    <source>
        <dbReference type="PROSITE-ProRule" id="PRU00703"/>
    </source>
</evidence>
<proteinExistence type="predicted"/>
<feature type="domain" description="CBS" evidence="4">
    <location>
        <begin position="30"/>
        <end position="89"/>
    </location>
</feature>
<organism evidence="5 6">
    <name type="scientific">Rhizocola hellebori</name>
    <dbReference type="NCBI Taxonomy" id="1392758"/>
    <lineage>
        <taxon>Bacteria</taxon>
        <taxon>Bacillati</taxon>
        <taxon>Actinomycetota</taxon>
        <taxon>Actinomycetes</taxon>
        <taxon>Micromonosporales</taxon>
        <taxon>Micromonosporaceae</taxon>
        <taxon>Rhizocola</taxon>
    </lineage>
</organism>
<dbReference type="PANTHER" id="PTHR43099">
    <property type="entry name" value="UPF0053 PROTEIN YRKA"/>
    <property type="match status" value="1"/>
</dbReference>
<dbReference type="SUPFAM" id="SSF56176">
    <property type="entry name" value="FAD-binding/transporter-associated domain-like"/>
    <property type="match status" value="1"/>
</dbReference>
<name>A0A8J3QFI4_9ACTN</name>
<evidence type="ECO:0000256" key="2">
    <source>
        <dbReference type="ARBA" id="ARBA00023122"/>
    </source>
</evidence>
<keyword evidence="1" id="KW-0677">Repeat</keyword>
<evidence type="ECO:0000313" key="5">
    <source>
        <dbReference type="EMBL" id="GIH09077.1"/>
    </source>
</evidence>
<dbReference type="InterPro" id="IPR016169">
    <property type="entry name" value="FAD-bd_PCMH_sub2"/>
</dbReference>
<dbReference type="SUPFAM" id="SSF54631">
    <property type="entry name" value="CBS-domain pair"/>
    <property type="match status" value="1"/>
</dbReference>
<evidence type="ECO:0000259" key="4">
    <source>
        <dbReference type="PROSITE" id="PS51371"/>
    </source>
</evidence>
<feature type="domain" description="CBS" evidence="4">
    <location>
        <begin position="92"/>
        <end position="149"/>
    </location>
</feature>
<protein>
    <recommendedName>
        <fullName evidence="4">CBS domain-containing protein</fullName>
    </recommendedName>
</protein>
<dbReference type="EMBL" id="BONY01000061">
    <property type="protein sequence ID" value="GIH09077.1"/>
    <property type="molecule type" value="Genomic_DNA"/>
</dbReference>
<keyword evidence="6" id="KW-1185">Reference proteome</keyword>
<dbReference type="CDD" id="cd04590">
    <property type="entry name" value="CBS_pair_CorC_HlyC_assoc"/>
    <property type="match status" value="1"/>
</dbReference>
<comment type="caution">
    <text evidence="5">The sequence shown here is derived from an EMBL/GenBank/DDBJ whole genome shotgun (WGS) entry which is preliminary data.</text>
</comment>
<dbReference type="GO" id="GO:0050660">
    <property type="term" value="F:flavin adenine dinucleotide binding"/>
    <property type="evidence" value="ECO:0007669"/>
    <property type="project" value="InterPro"/>
</dbReference>
<dbReference type="InterPro" id="IPR044751">
    <property type="entry name" value="Ion_transp-like_CBS"/>
</dbReference>
<dbReference type="PROSITE" id="PS51371">
    <property type="entry name" value="CBS"/>
    <property type="match status" value="2"/>
</dbReference>
<dbReference type="Pfam" id="PF03471">
    <property type="entry name" value="CorC_HlyC"/>
    <property type="match status" value="1"/>
</dbReference>
<dbReference type="AlphaFoldDB" id="A0A8J3QFI4"/>
<dbReference type="InterPro" id="IPR000644">
    <property type="entry name" value="CBS_dom"/>
</dbReference>
<keyword evidence="2 3" id="KW-0129">CBS domain</keyword>
<sequence>MAANIKLDPEERLVIGKALARSRASLREVMVPRTEVSFLKLSMRIKDAVVVAKDAGHTRFPVADGSDDDIVGFVHLRDLLWNPFPDNPVADLVRDVKRLPGSKRVLAALSEMRRERHTLAVVVDEYGGTAGIVTLEDLIEELVGEIHDEYDETPTHATQSETSEVDGRLNLSDFAERTGVELPDGPYETVGGFIMSVLGRLPVLGDTVVLEAYLLEVVKLEGRRVAGVRITPLIETA</sequence>